<evidence type="ECO:0008006" key="4">
    <source>
        <dbReference type="Google" id="ProtNLM"/>
    </source>
</evidence>
<keyword evidence="1" id="KW-1133">Transmembrane helix</keyword>
<protein>
    <recommendedName>
        <fullName evidence="4">DUF2269 family protein</fullName>
    </recommendedName>
</protein>
<organism evidence="2 3">
    <name type="scientific">Egicoccus halophilus</name>
    <dbReference type="NCBI Taxonomy" id="1670830"/>
    <lineage>
        <taxon>Bacteria</taxon>
        <taxon>Bacillati</taxon>
        <taxon>Actinomycetota</taxon>
        <taxon>Nitriliruptoria</taxon>
        <taxon>Egicoccales</taxon>
        <taxon>Egicoccaceae</taxon>
        <taxon>Egicoccus</taxon>
    </lineage>
</organism>
<sequence length="199" mass="20324">MSLYSVLVFVHVVAAIAVVGGSLFGPLMGVALRRTETVGQLRAVTGYVEGAGTVAGAGALAVLASGLYLGFAGNWWGSGWIEVSLAMFALAGFLALGVADPSIKRLRTALVDAPDGPVTAAFDRLRREPRRTVAEGLLLGIDVTIVFLMTNKPGFVGALTAAAVGITAGAVFAVREHHHDTSALALPATEPETPATATG</sequence>
<dbReference type="Proteomes" id="UP000650511">
    <property type="component" value="Unassembled WGS sequence"/>
</dbReference>
<feature type="transmembrane region" description="Helical" evidence="1">
    <location>
        <begin position="155"/>
        <end position="174"/>
    </location>
</feature>
<evidence type="ECO:0000313" key="3">
    <source>
        <dbReference type="Proteomes" id="UP000650511"/>
    </source>
</evidence>
<dbReference type="EMBL" id="BMHA01000001">
    <property type="protein sequence ID" value="GGI03347.1"/>
    <property type="molecule type" value="Genomic_DNA"/>
</dbReference>
<dbReference type="Pfam" id="PF10027">
    <property type="entry name" value="DUF2269"/>
    <property type="match status" value="1"/>
</dbReference>
<feature type="transmembrane region" description="Helical" evidence="1">
    <location>
        <begin position="132"/>
        <end position="149"/>
    </location>
</feature>
<dbReference type="AlphaFoldDB" id="A0A8J3AAQ4"/>
<gene>
    <name evidence="2" type="ORF">GCM10011354_03580</name>
</gene>
<reference evidence="2" key="1">
    <citation type="journal article" date="2014" name="Int. J. Syst. Evol. Microbiol.">
        <title>Complete genome sequence of Corynebacterium casei LMG S-19264T (=DSM 44701T), isolated from a smear-ripened cheese.</title>
        <authorList>
            <consortium name="US DOE Joint Genome Institute (JGI-PGF)"/>
            <person name="Walter F."/>
            <person name="Albersmeier A."/>
            <person name="Kalinowski J."/>
            <person name="Ruckert C."/>
        </authorList>
    </citation>
    <scope>NUCLEOTIDE SEQUENCE</scope>
    <source>
        <strain evidence="2">CGMCC 1.14988</strain>
    </source>
</reference>
<keyword evidence="1" id="KW-0472">Membrane</keyword>
<accession>A0A8J3AAQ4</accession>
<reference evidence="2" key="2">
    <citation type="submission" date="2020-09" db="EMBL/GenBank/DDBJ databases">
        <authorList>
            <person name="Sun Q."/>
            <person name="Zhou Y."/>
        </authorList>
    </citation>
    <scope>NUCLEOTIDE SEQUENCE</scope>
    <source>
        <strain evidence="2">CGMCC 1.14988</strain>
    </source>
</reference>
<feature type="transmembrane region" description="Helical" evidence="1">
    <location>
        <begin position="75"/>
        <end position="99"/>
    </location>
</feature>
<dbReference type="InterPro" id="IPR018729">
    <property type="entry name" value="DUF2269_transmembrane"/>
</dbReference>
<evidence type="ECO:0000313" key="2">
    <source>
        <dbReference type="EMBL" id="GGI03347.1"/>
    </source>
</evidence>
<feature type="transmembrane region" description="Helical" evidence="1">
    <location>
        <begin position="6"/>
        <end position="32"/>
    </location>
</feature>
<proteinExistence type="predicted"/>
<feature type="transmembrane region" description="Helical" evidence="1">
    <location>
        <begin position="44"/>
        <end position="69"/>
    </location>
</feature>
<keyword evidence="3" id="KW-1185">Reference proteome</keyword>
<evidence type="ECO:0000256" key="1">
    <source>
        <dbReference type="SAM" id="Phobius"/>
    </source>
</evidence>
<name>A0A8J3AAQ4_9ACTN</name>
<keyword evidence="1" id="KW-0812">Transmembrane</keyword>
<dbReference type="RefSeq" id="WP_130648381.1">
    <property type="nucleotide sequence ID" value="NZ_BMHA01000001.1"/>
</dbReference>
<comment type="caution">
    <text evidence="2">The sequence shown here is derived from an EMBL/GenBank/DDBJ whole genome shotgun (WGS) entry which is preliminary data.</text>
</comment>